<evidence type="ECO:0000256" key="4">
    <source>
        <dbReference type="ARBA" id="ARBA00022448"/>
    </source>
</evidence>
<dbReference type="OMA" id="CELWRRI"/>
<comment type="similarity">
    <text evidence="3">Belongs to the HRG family.</text>
</comment>
<dbReference type="EMBL" id="VCGU01000001">
    <property type="protein sequence ID" value="TRY80749.1"/>
    <property type="molecule type" value="Genomic_DNA"/>
</dbReference>
<dbReference type="PANTHER" id="PTHR31525:SF1">
    <property type="entry name" value="HEME TRANSPORTER HRG1"/>
    <property type="match status" value="1"/>
</dbReference>
<feature type="transmembrane region" description="Helical" evidence="10">
    <location>
        <begin position="113"/>
        <end position="135"/>
    </location>
</feature>
<evidence type="ECO:0000313" key="11">
    <source>
        <dbReference type="EMBL" id="TRY80749.1"/>
    </source>
</evidence>
<comment type="caution">
    <text evidence="11">The sequence shown here is derived from an EMBL/GenBank/DDBJ whole genome shotgun (WGS) entry which is preliminary data.</text>
</comment>
<evidence type="ECO:0000313" key="12">
    <source>
        <dbReference type="Proteomes" id="UP000318571"/>
    </source>
</evidence>
<dbReference type="AlphaFoldDB" id="A0A553PSU1"/>
<evidence type="ECO:0000256" key="7">
    <source>
        <dbReference type="ARBA" id="ARBA00022989"/>
    </source>
</evidence>
<dbReference type="GO" id="GO:0005765">
    <property type="term" value="C:lysosomal membrane"/>
    <property type="evidence" value="ECO:0007669"/>
    <property type="project" value="UniProtKB-SubCell"/>
</dbReference>
<gene>
    <name evidence="11" type="ORF">TCAL_09938</name>
</gene>
<evidence type="ECO:0000256" key="1">
    <source>
        <dbReference type="ARBA" id="ARBA00004155"/>
    </source>
</evidence>
<dbReference type="PANTHER" id="PTHR31525">
    <property type="entry name" value="HEME TRANSPORTER HRG1"/>
    <property type="match status" value="1"/>
</dbReference>
<accession>A0A553PSU1</accession>
<feature type="transmembrane region" description="Helical" evidence="10">
    <location>
        <begin position="12"/>
        <end position="35"/>
    </location>
</feature>
<dbReference type="GO" id="GO:0015232">
    <property type="term" value="F:heme transmembrane transporter activity"/>
    <property type="evidence" value="ECO:0007669"/>
    <property type="project" value="InterPro"/>
</dbReference>
<proteinExistence type="inferred from homology"/>
<name>A0A553PSU1_TIGCA</name>
<protein>
    <submittedName>
        <fullName evidence="11">Uncharacterized protein</fullName>
    </submittedName>
</protein>
<feature type="transmembrane region" description="Helical" evidence="10">
    <location>
        <begin position="47"/>
        <end position="67"/>
    </location>
</feature>
<dbReference type="GO" id="GO:0010008">
    <property type="term" value="C:endosome membrane"/>
    <property type="evidence" value="ECO:0007669"/>
    <property type="project" value="UniProtKB-SubCell"/>
</dbReference>
<keyword evidence="9" id="KW-0458">Lysosome</keyword>
<keyword evidence="5 10" id="KW-0812">Transmembrane</keyword>
<organism evidence="11 12">
    <name type="scientific">Tigriopus californicus</name>
    <name type="common">Marine copepod</name>
    <dbReference type="NCBI Taxonomy" id="6832"/>
    <lineage>
        <taxon>Eukaryota</taxon>
        <taxon>Metazoa</taxon>
        <taxon>Ecdysozoa</taxon>
        <taxon>Arthropoda</taxon>
        <taxon>Crustacea</taxon>
        <taxon>Multicrustacea</taxon>
        <taxon>Hexanauplia</taxon>
        <taxon>Copepoda</taxon>
        <taxon>Harpacticoida</taxon>
        <taxon>Harpacticidae</taxon>
        <taxon>Tigriopus</taxon>
    </lineage>
</organism>
<keyword evidence="12" id="KW-1185">Reference proteome</keyword>
<evidence type="ECO:0000256" key="8">
    <source>
        <dbReference type="ARBA" id="ARBA00023136"/>
    </source>
</evidence>
<feature type="transmembrane region" description="Helical" evidence="10">
    <location>
        <begin position="88"/>
        <end position="107"/>
    </location>
</feature>
<evidence type="ECO:0000256" key="10">
    <source>
        <dbReference type="SAM" id="Phobius"/>
    </source>
</evidence>
<keyword evidence="7 10" id="KW-1133">Transmembrane helix</keyword>
<sequence>MNLCELWRRIRIPLWLVILMTCGGIIGGLLGGFMLTFQFGNYHAGTWSFLSAIPALWCLHLHSLHYFKSLDVVHTSISLKVIAHCSSAISMVSFLAALTYLTLALLFRQPLFPINHSFVLAAVQAFLNTKWHLLLRYHAKRYRMLLDEGYFTDLTAPEGV</sequence>
<dbReference type="OrthoDB" id="5954402at2759"/>
<keyword evidence="8 10" id="KW-0472">Membrane</keyword>
<reference evidence="11 12" key="1">
    <citation type="journal article" date="2018" name="Nat. Ecol. Evol.">
        <title>Genomic signatures of mitonuclear coevolution across populations of Tigriopus californicus.</title>
        <authorList>
            <person name="Barreto F.S."/>
            <person name="Watson E.T."/>
            <person name="Lima T.G."/>
            <person name="Willett C.S."/>
            <person name="Edmands S."/>
            <person name="Li W."/>
            <person name="Burton R.S."/>
        </authorList>
    </citation>
    <scope>NUCLEOTIDE SEQUENCE [LARGE SCALE GENOMIC DNA]</scope>
    <source>
        <strain evidence="11 12">San Diego</strain>
    </source>
</reference>
<dbReference type="GO" id="GO:0005886">
    <property type="term" value="C:plasma membrane"/>
    <property type="evidence" value="ECO:0007669"/>
    <property type="project" value="TreeGrafter"/>
</dbReference>
<evidence type="ECO:0000256" key="2">
    <source>
        <dbReference type="ARBA" id="ARBA00004337"/>
    </source>
</evidence>
<evidence type="ECO:0000256" key="5">
    <source>
        <dbReference type="ARBA" id="ARBA00022692"/>
    </source>
</evidence>
<keyword evidence="6" id="KW-0967">Endosome</keyword>
<evidence type="ECO:0000256" key="9">
    <source>
        <dbReference type="ARBA" id="ARBA00023228"/>
    </source>
</evidence>
<evidence type="ECO:0000256" key="6">
    <source>
        <dbReference type="ARBA" id="ARBA00022753"/>
    </source>
</evidence>
<keyword evidence="4" id="KW-0813">Transport</keyword>
<comment type="subcellular location">
    <subcellularLocation>
        <location evidence="2">Endosome membrane</location>
        <topology evidence="2">Multi-pass membrane protein</topology>
    </subcellularLocation>
    <subcellularLocation>
        <location evidence="1">Lysosome membrane</location>
        <topology evidence="1">Multi-pass membrane protein</topology>
    </subcellularLocation>
</comment>
<dbReference type="STRING" id="6832.A0A553PSU1"/>
<dbReference type="InterPro" id="IPR026218">
    <property type="entry name" value="HRG"/>
</dbReference>
<dbReference type="GO" id="GO:0020037">
    <property type="term" value="F:heme binding"/>
    <property type="evidence" value="ECO:0007669"/>
    <property type="project" value="TreeGrafter"/>
</dbReference>
<evidence type="ECO:0000256" key="3">
    <source>
        <dbReference type="ARBA" id="ARBA00006203"/>
    </source>
</evidence>
<dbReference type="Proteomes" id="UP000318571">
    <property type="component" value="Chromosome 12"/>
</dbReference>